<dbReference type="Pfam" id="PF00672">
    <property type="entry name" value="HAMP"/>
    <property type="match status" value="1"/>
</dbReference>
<dbReference type="FunFam" id="1.10.287.950:FF:000001">
    <property type="entry name" value="Methyl-accepting chemotaxis sensory transducer"/>
    <property type="match status" value="1"/>
</dbReference>
<name>A0A7V8JUL2_9BURK</name>
<sequence length="520" mass="55066">MKNMRIGTRLALGFATVLALLLLMTAIGVWRLQDIGGRTADMIASDLVKERLAVDWASNIEANGVRTIALIKSPVAADQQYFKQQLDGTIASTSAIQKKLEEVITSGESLRLLKAVLEQRKIYNDLRNEIIKVKQSGDEAGALAAMESKLLPAVKEYSVRVTALAMHQRTSINQSAEIVDAQYRSGRAILISVGVLALVVGVFLSWRLSEGITKPLARAVHATSAVAAGQLGTRVDVDRKDEIGQLLQGLRGMTENLFNTVREVRTGAETIATASTEIASGNLDLSSRTEQQAGSLEETASALEQLTSTVAQNAANARQANELAVSASSVASEGGAIVDRVVQTMQAINGSSNRIVDIISVIDGIAFQTNILALNAAVEAARAGEQGRGFAVVASEVRSLAQRSASAAREIKILIGDSVENVESGSQLVEQAGKTMTDIVGSVKRLSDIVAEISEATQEQSTGISEVNRAINQMDQVTQQNAALVEQAAAAADALQNQAAHLTQVVGMFNLGGELRTVQA</sequence>
<dbReference type="PRINTS" id="PR00260">
    <property type="entry name" value="CHEMTRNSDUCR"/>
</dbReference>
<dbReference type="Gene3D" id="1.10.287.950">
    <property type="entry name" value="Methyl-accepting chemotaxis protein"/>
    <property type="match status" value="1"/>
</dbReference>
<proteinExistence type="inferred from homology"/>
<protein>
    <submittedName>
        <fullName evidence="9">Methyl-accepting chemotaxis protein I</fullName>
    </submittedName>
</protein>
<comment type="similarity">
    <text evidence="3">Belongs to the methyl-accepting chemotaxis (MCP) protein family.</text>
</comment>
<comment type="caution">
    <text evidence="9">The sequence shown here is derived from an EMBL/GenBank/DDBJ whole genome shotgun (WGS) entry which is preliminary data.</text>
</comment>
<keyword evidence="6" id="KW-0472">Membrane</keyword>
<reference evidence="10" key="1">
    <citation type="journal article" date="2020" name="MBio">
        <title>Horizontal gene transfer to a defensive symbiont with a reduced genome amongst a multipartite beetle microbiome.</title>
        <authorList>
            <person name="Waterworth S.C."/>
            <person name="Florez L.V."/>
            <person name="Rees E.R."/>
            <person name="Hertweck C."/>
            <person name="Kaltenpoth M."/>
            <person name="Kwan J.C."/>
        </authorList>
    </citation>
    <scope>NUCLEOTIDE SEQUENCE [LARGE SCALE GENOMIC DNA]</scope>
</reference>
<dbReference type="InterPro" id="IPR024478">
    <property type="entry name" value="HlyB_4HB_MCP"/>
</dbReference>
<dbReference type="CDD" id="cd19411">
    <property type="entry name" value="MCP2201-like_sensor"/>
    <property type="match status" value="1"/>
</dbReference>
<dbReference type="InterPro" id="IPR051310">
    <property type="entry name" value="MCP_chemotaxis"/>
</dbReference>
<dbReference type="PANTHER" id="PTHR43531:SF14">
    <property type="entry name" value="METHYL-ACCEPTING CHEMOTAXIS PROTEIN I-RELATED"/>
    <property type="match status" value="1"/>
</dbReference>
<evidence type="ECO:0000256" key="4">
    <source>
        <dbReference type="PROSITE-ProRule" id="PRU00284"/>
    </source>
</evidence>
<dbReference type="InterPro" id="IPR047347">
    <property type="entry name" value="YvaQ-like_sensor"/>
</dbReference>
<dbReference type="GO" id="GO:0007165">
    <property type="term" value="P:signal transduction"/>
    <property type="evidence" value="ECO:0007669"/>
    <property type="project" value="UniProtKB-KW"/>
</dbReference>
<dbReference type="PROSITE" id="PS50885">
    <property type="entry name" value="HAMP"/>
    <property type="match status" value="1"/>
</dbReference>
<feature type="domain" description="HAMP" evidence="8">
    <location>
        <begin position="210"/>
        <end position="262"/>
    </location>
</feature>
<evidence type="ECO:0000256" key="1">
    <source>
        <dbReference type="ARBA" id="ARBA00004370"/>
    </source>
</evidence>
<dbReference type="GO" id="GO:0004888">
    <property type="term" value="F:transmembrane signaling receptor activity"/>
    <property type="evidence" value="ECO:0007669"/>
    <property type="project" value="InterPro"/>
</dbReference>
<keyword evidence="6" id="KW-1133">Transmembrane helix</keyword>
<keyword evidence="6" id="KW-0812">Transmembrane</keyword>
<dbReference type="Proteomes" id="UP000462435">
    <property type="component" value="Unassembled WGS sequence"/>
</dbReference>
<dbReference type="EMBL" id="WNDX01000052">
    <property type="protein sequence ID" value="KAF1043844.1"/>
    <property type="molecule type" value="Genomic_DNA"/>
</dbReference>
<dbReference type="SUPFAM" id="SSF58104">
    <property type="entry name" value="Methyl-accepting chemotaxis protein (MCP) signaling domain"/>
    <property type="match status" value="1"/>
</dbReference>
<evidence type="ECO:0000256" key="5">
    <source>
        <dbReference type="SAM" id="Coils"/>
    </source>
</evidence>
<dbReference type="GO" id="GO:0005886">
    <property type="term" value="C:plasma membrane"/>
    <property type="evidence" value="ECO:0007669"/>
    <property type="project" value="TreeGrafter"/>
</dbReference>
<dbReference type="CDD" id="cd06225">
    <property type="entry name" value="HAMP"/>
    <property type="match status" value="1"/>
</dbReference>
<dbReference type="InterPro" id="IPR004090">
    <property type="entry name" value="Chemotax_Me-accpt_rcpt"/>
</dbReference>
<dbReference type="PROSITE" id="PS50111">
    <property type="entry name" value="CHEMOTAXIS_TRANSDUC_2"/>
    <property type="match status" value="1"/>
</dbReference>
<feature type="transmembrane region" description="Helical" evidence="6">
    <location>
        <begin position="188"/>
        <end position="208"/>
    </location>
</feature>
<dbReference type="CDD" id="cd11386">
    <property type="entry name" value="MCP_signal"/>
    <property type="match status" value="1"/>
</dbReference>
<dbReference type="PANTHER" id="PTHR43531">
    <property type="entry name" value="PROTEIN ICFG"/>
    <property type="match status" value="1"/>
</dbReference>
<accession>A0A7V8JUL2</accession>
<dbReference type="InterPro" id="IPR003660">
    <property type="entry name" value="HAMP_dom"/>
</dbReference>
<gene>
    <name evidence="9" type="primary">tsr_9</name>
    <name evidence="9" type="ORF">GAK35_01992</name>
</gene>
<keyword evidence="2" id="KW-0488">Methylation</keyword>
<dbReference type="SMART" id="SM00283">
    <property type="entry name" value="MA"/>
    <property type="match status" value="1"/>
</dbReference>
<comment type="subcellular location">
    <subcellularLocation>
        <location evidence="1">Membrane</location>
    </subcellularLocation>
</comment>
<organism evidence="9 10">
    <name type="scientific">Herbaspirillum frisingense</name>
    <dbReference type="NCBI Taxonomy" id="92645"/>
    <lineage>
        <taxon>Bacteria</taxon>
        <taxon>Pseudomonadati</taxon>
        <taxon>Pseudomonadota</taxon>
        <taxon>Betaproteobacteria</taxon>
        <taxon>Burkholderiales</taxon>
        <taxon>Oxalobacteraceae</taxon>
        <taxon>Herbaspirillum</taxon>
    </lineage>
</organism>
<keyword evidence="4" id="KW-0807">Transducer</keyword>
<evidence type="ECO:0000259" key="8">
    <source>
        <dbReference type="PROSITE" id="PS50885"/>
    </source>
</evidence>
<evidence type="ECO:0000313" key="10">
    <source>
        <dbReference type="Proteomes" id="UP000462435"/>
    </source>
</evidence>
<dbReference type="Pfam" id="PF12729">
    <property type="entry name" value="4HB_MCP_1"/>
    <property type="match status" value="1"/>
</dbReference>
<dbReference type="AlphaFoldDB" id="A0A7V8JUL2"/>
<dbReference type="InterPro" id="IPR004089">
    <property type="entry name" value="MCPsignal_dom"/>
</dbReference>
<evidence type="ECO:0000256" key="3">
    <source>
        <dbReference type="ARBA" id="ARBA00029447"/>
    </source>
</evidence>
<evidence type="ECO:0000256" key="6">
    <source>
        <dbReference type="SAM" id="Phobius"/>
    </source>
</evidence>
<feature type="coiled-coil region" evidence="5">
    <location>
        <begin position="467"/>
        <end position="505"/>
    </location>
</feature>
<dbReference type="SMART" id="SM00304">
    <property type="entry name" value="HAMP"/>
    <property type="match status" value="1"/>
</dbReference>
<keyword evidence="5" id="KW-0175">Coiled coil</keyword>
<dbReference type="GO" id="GO:0006935">
    <property type="term" value="P:chemotaxis"/>
    <property type="evidence" value="ECO:0007669"/>
    <property type="project" value="InterPro"/>
</dbReference>
<evidence type="ECO:0000313" key="9">
    <source>
        <dbReference type="EMBL" id="KAF1043844.1"/>
    </source>
</evidence>
<feature type="domain" description="Methyl-accepting transducer" evidence="7">
    <location>
        <begin position="267"/>
        <end position="496"/>
    </location>
</feature>
<evidence type="ECO:0000256" key="2">
    <source>
        <dbReference type="ARBA" id="ARBA00022481"/>
    </source>
</evidence>
<dbReference type="Pfam" id="PF00015">
    <property type="entry name" value="MCPsignal"/>
    <property type="match status" value="1"/>
</dbReference>
<evidence type="ECO:0000259" key="7">
    <source>
        <dbReference type="PROSITE" id="PS50111"/>
    </source>
</evidence>